<organism evidence="7 8">
    <name type="scientific">Schizosaccharomyces cryophilus (strain OY26 / ATCC MYA-4695 / CBS 11777 / NBRC 106824 / NRRL Y48691)</name>
    <name type="common">Fission yeast</name>
    <dbReference type="NCBI Taxonomy" id="653667"/>
    <lineage>
        <taxon>Eukaryota</taxon>
        <taxon>Fungi</taxon>
        <taxon>Dikarya</taxon>
        <taxon>Ascomycota</taxon>
        <taxon>Taphrinomycotina</taxon>
        <taxon>Schizosaccharomycetes</taxon>
        <taxon>Schizosaccharomycetales</taxon>
        <taxon>Schizosaccharomycetaceae</taxon>
        <taxon>Schizosaccharomyces</taxon>
    </lineage>
</organism>
<protein>
    <submittedName>
        <fullName evidence="7">Zf-AN1 type zinc finger protein</fullName>
    </submittedName>
</protein>
<dbReference type="HOGENOM" id="CLU_1283926_0_0_1"/>
<dbReference type="InterPro" id="IPR000626">
    <property type="entry name" value="Ubiquitin-like_dom"/>
</dbReference>
<dbReference type="InterPro" id="IPR035896">
    <property type="entry name" value="AN1-like_Znf"/>
</dbReference>
<evidence type="ECO:0000256" key="3">
    <source>
        <dbReference type="ARBA" id="ARBA00022833"/>
    </source>
</evidence>
<dbReference type="SUPFAM" id="SSF118310">
    <property type="entry name" value="AN1-like Zinc finger"/>
    <property type="match status" value="1"/>
</dbReference>
<evidence type="ECO:0000313" key="8">
    <source>
        <dbReference type="Proteomes" id="UP000015464"/>
    </source>
</evidence>
<dbReference type="OrthoDB" id="428577at2759"/>
<sequence>MLLQIISGRISYTIDIHPDTPIGEIFDLLSRQGILPDNAKLLYSFYYHGAPLSMILTCKDYGISQDSVICLSPLSSSSLDRSVFEDTSPVSFYLSVEPMNPSQSSSISASAYTTAIPPSASYESNSVKPAASPSSSHSFRRRCSHPTCTKMTLRLTGHCLHCDLGYCAAHRLMEDHDCSALKNLRKEEHERNRLKLEKEHCDGLISKV</sequence>
<keyword evidence="8" id="KW-1185">Reference proteome</keyword>
<dbReference type="Gene3D" id="4.10.1110.10">
    <property type="entry name" value="AN1-like Zinc finger"/>
    <property type="match status" value="1"/>
</dbReference>
<dbReference type="Proteomes" id="UP000015464">
    <property type="component" value="Unassembled WGS sequence"/>
</dbReference>
<keyword evidence="1" id="KW-0479">Metal-binding</keyword>
<evidence type="ECO:0000256" key="4">
    <source>
        <dbReference type="PROSITE-ProRule" id="PRU00449"/>
    </source>
</evidence>
<proteinExistence type="predicted"/>
<dbReference type="InterPro" id="IPR000058">
    <property type="entry name" value="Znf_AN1"/>
</dbReference>
<dbReference type="PROSITE" id="PS51039">
    <property type="entry name" value="ZF_AN1"/>
    <property type="match status" value="1"/>
</dbReference>
<evidence type="ECO:0000256" key="2">
    <source>
        <dbReference type="ARBA" id="ARBA00022771"/>
    </source>
</evidence>
<dbReference type="eggNOG" id="ENOG502SA79">
    <property type="taxonomic scope" value="Eukaryota"/>
</dbReference>
<evidence type="ECO:0000256" key="1">
    <source>
        <dbReference type="ARBA" id="ARBA00022723"/>
    </source>
</evidence>
<dbReference type="RefSeq" id="XP_013021395.1">
    <property type="nucleotide sequence ID" value="XM_013165941.1"/>
</dbReference>
<name>S9VZP3_SCHCR</name>
<dbReference type="Pfam" id="PF01428">
    <property type="entry name" value="zf-AN1"/>
    <property type="match status" value="1"/>
</dbReference>
<evidence type="ECO:0000259" key="6">
    <source>
        <dbReference type="PROSITE" id="PS51039"/>
    </source>
</evidence>
<feature type="domain" description="AN1-type" evidence="6">
    <location>
        <begin position="137"/>
        <end position="186"/>
    </location>
</feature>
<gene>
    <name evidence="7" type="ORF">SPOG_03677</name>
</gene>
<dbReference type="OMA" id="LMEDHDC"/>
<evidence type="ECO:0000259" key="5">
    <source>
        <dbReference type="PROSITE" id="PS50053"/>
    </source>
</evidence>
<evidence type="ECO:0000313" key="7">
    <source>
        <dbReference type="EMBL" id="EPY53138.1"/>
    </source>
</evidence>
<accession>S9VZP3</accession>
<dbReference type="GO" id="GO:0008270">
    <property type="term" value="F:zinc ion binding"/>
    <property type="evidence" value="ECO:0007669"/>
    <property type="project" value="UniProtKB-KW"/>
</dbReference>
<keyword evidence="3" id="KW-0862">Zinc</keyword>
<keyword evidence="2 4" id="KW-0863">Zinc-finger</keyword>
<dbReference type="AlphaFoldDB" id="S9VZP3"/>
<dbReference type="GeneID" id="25037994"/>
<reference evidence="7 8" key="1">
    <citation type="journal article" date="2011" name="Science">
        <title>Comparative functional genomics of the fission yeasts.</title>
        <authorList>
            <person name="Rhind N."/>
            <person name="Chen Z."/>
            <person name="Yassour M."/>
            <person name="Thompson D.A."/>
            <person name="Haas B.J."/>
            <person name="Habib N."/>
            <person name="Wapinski I."/>
            <person name="Roy S."/>
            <person name="Lin M.F."/>
            <person name="Heiman D.I."/>
            <person name="Young S.K."/>
            <person name="Furuya K."/>
            <person name="Guo Y."/>
            <person name="Pidoux A."/>
            <person name="Chen H.M."/>
            <person name="Robbertse B."/>
            <person name="Goldberg J.M."/>
            <person name="Aoki K."/>
            <person name="Bayne E.H."/>
            <person name="Berlin A.M."/>
            <person name="Desjardins C.A."/>
            <person name="Dobbs E."/>
            <person name="Dukaj L."/>
            <person name="Fan L."/>
            <person name="FitzGerald M.G."/>
            <person name="French C."/>
            <person name="Gujja S."/>
            <person name="Hansen K."/>
            <person name="Keifenheim D."/>
            <person name="Levin J.Z."/>
            <person name="Mosher R.A."/>
            <person name="Mueller C.A."/>
            <person name="Pfiffner J."/>
            <person name="Priest M."/>
            <person name="Russ C."/>
            <person name="Smialowska A."/>
            <person name="Swoboda P."/>
            <person name="Sykes S.M."/>
            <person name="Vaughn M."/>
            <person name="Vengrova S."/>
            <person name="Yoder R."/>
            <person name="Zeng Q."/>
            <person name="Allshire R."/>
            <person name="Baulcombe D."/>
            <person name="Birren B.W."/>
            <person name="Brown W."/>
            <person name="Ekwall K."/>
            <person name="Kellis M."/>
            <person name="Leatherwood J."/>
            <person name="Levin H."/>
            <person name="Margalit H."/>
            <person name="Martienssen R."/>
            <person name="Nieduszynski C.A."/>
            <person name="Spatafora J.W."/>
            <person name="Friedman N."/>
            <person name="Dalgaard J.Z."/>
            <person name="Baumann P."/>
            <person name="Niki H."/>
            <person name="Regev A."/>
            <person name="Nusbaum C."/>
        </authorList>
    </citation>
    <scope>NUCLEOTIDE SEQUENCE [LARGE SCALE GENOMIC DNA]</scope>
    <source>
        <strain evidence="8">OY26 / ATCC MYA-4695 / CBS 11777 / NBRC 106824 / NRRL Y48691</strain>
    </source>
</reference>
<dbReference type="PROSITE" id="PS50053">
    <property type="entry name" value="UBIQUITIN_2"/>
    <property type="match status" value="1"/>
</dbReference>
<dbReference type="SMART" id="SM00154">
    <property type="entry name" value="ZnF_AN1"/>
    <property type="match status" value="1"/>
</dbReference>
<dbReference type="EMBL" id="KE546988">
    <property type="protein sequence ID" value="EPY53138.1"/>
    <property type="molecule type" value="Genomic_DNA"/>
</dbReference>
<feature type="domain" description="Ubiquitin-like" evidence="5">
    <location>
        <begin position="1"/>
        <end position="69"/>
    </location>
</feature>